<evidence type="ECO:0000256" key="1">
    <source>
        <dbReference type="SAM" id="MobiDB-lite"/>
    </source>
</evidence>
<protein>
    <submittedName>
        <fullName evidence="2">Uncharacterized protein</fullName>
    </submittedName>
</protein>
<organism evidence="2 3">
    <name type="scientific">Trifolium medium</name>
    <dbReference type="NCBI Taxonomy" id="97028"/>
    <lineage>
        <taxon>Eukaryota</taxon>
        <taxon>Viridiplantae</taxon>
        <taxon>Streptophyta</taxon>
        <taxon>Embryophyta</taxon>
        <taxon>Tracheophyta</taxon>
        <taxon>Spermatophyta</taxon>
        <taxon>Magnoliopsida</taxon>
        <taxon>eudicotyledons</taxon>
        <taxon>Gunneridae</taxon>
        <taxon>Pentapetalae</taxon>
        <taxon>rosids</taxon>
        <taxon>fabids</taxon>
        <taxon>Fabales</taxon>
        <taxon>Fabaceae</taxon>
        <taxon>Papilionoideae</taxon>
        <taxon>50 kb inversion clade</taxon>
        <taxon>NPAAA clade</taxon>
        <taxon>Hologalegina</taxon>
        <taxon>IRL clade</taxon>
        <taxon>Trifolieae</taxon>
        <taxon>Trifolium</taxon>
    </lineage>
</organism>
<dbReference type="AlphaFoldDB" id="A0A392QJQ5"/>
<reference evidence="2 3" key="1">
    <citation type="journal article" date="2018" name="Front. Plant Sci.">
        <title>Red Clover (Trifolium pratense) and Zigzag Clover (T. medium) - A Picture of Genomic Similarities and Differences.</title>
        <authorList>
            <person name="Dluhosova J."/>
            <person name="Istvanek J."/>
            <person name="Nedelnik J."/>
            <person name="Repkova J."/>
        </authorList>
    </citation>
    <scope>NUCLEOTIDE SEQUENCE [LARGE SCALE GENOMIC DNA]</scope>
    <source>
        <strain evidence="3">cv. 10/8</strain>
        <tissue evidence="2">Leaf</tissue>
    </source>
</reference>
<feature type="region of interest" description="Disordered" evidence="1">
    <location>
        <begin position="72"/>
        <end position="109"/>
    </location>
</feature>
<evidence type="ECO:0000313" key="2">
    <source>
        <dbReference type="EMBL" id="MCI24428.1"/>
    </source>
</evidence>
<comment type="caution">
    <text evidence="2">The sequence shown here is derived from an EMBL/GenBank/DDBJ whole genome shotgun (WGS) entry which is preliminary data.</text>
</comment>
<accession>A0A392QJQ5</accession>
<evidence type="ECO:0000313" key="3">
    <source>
        <dbReference type="Proteomes" id="UP000265520"/>
    </source>
</evidence>
<dbReference type="Proteomes" id="UP000265520">
    <property type="component" value="Unassembled WGS sequence"/>
</dbReference>
<dbReference type="EMBL" id="LXQA010141418">
    <property type="protein sequence ID" value="MCI24428.1"/>
    <property type="molecule type" value="Genomic_DNA"/>
</dbReference>
<proteinExistence type="predicted"/>
<keyword evidence="3" id="KW-1185">Reference proteome</keyword>
<sequence>MEKASSAFTLVLVKNPKPINYMIPLRKKIIVSKDVLFEENKGWNWSMKDGVKGSEQVSDDEDNNDVELENELNGTDANEVTENNDVTENDETYMNQDSSEDLTMIARVR</sequence>
<name>A0A392QJQ5_9FABA</name>